<evidence type="ECO:0000313" key="2">
    <source>
        <dbReference type="EMBL" id="KAL3268865.1"/>
    </source>
</evidence>
<evidence type="ECO:0000313" key="3">
    <source>
        <dbReference type="Proteomes" id="UP001516400"/>
    </source>
</evidence>
<gene>
    <name evidence="2" type="ORF">HHI36_007954</name>
</gene>
<keyword evidence="3" id="KW-1185">Reference proteome</keyword>
<name>A0ABD2MRL9_9CUCU</name>
<feature type="compositionally biased region" description="Basic residues" evidence="1">
    <location>
        <begin position="93"/>
        <end position="105"/>
    </location>
</feature>
<sequence length="105" mass="12751">MPDQTRSSDAIRQLIIINYPFKVKKSLNSCPPRRIPWTIWKLDDKKGKLNKPELTTYIEAVSLTMAKKKELNEKQNKRKKKCEHQQRNAERNWRKKREKYARRKK</sequence>
<feature type="region of interest" description="Disordered" evidence="1">
    <location>
        <begin position="70"/>
        <end position="105"/>
    </location>
</feature>
<protein>
    <submittedName>
        <fullName evidence="2">Uncharacterized protein</fullName>
    </submittedName>
</protein>
<accession>A0ABD2MRL9</accession>
<dbReference type="EMBL" id="JABFTP020000021">
    <property type="protein sequence ID" value="KAL3268865.1"/>
    <property type="molecule type" value="Genomic_DNA"/>
</dbReference>
<comment type="caution">
    <text evidence="2">The sequence shown here is derived from an EMBL/GenBank/DDBJ whole genome shotgun (WGS) entry which is preliminary data.</text>
</comment>
<reference evidence="2 3" key="1">
    <citation type="journal article" date="2021" name="BMC Biol.">
        <title>Horizontally acquired antibacterial genes associated with adaptive radiation of ladybird beetles.</title>
        <authorList>
            <person name="Li H.S."/>
            <person name="Tang X.F."/>
            <person name="Huang Y.H."/>
            <person name="Xu Z.Y."/>
            <person name="Chen M.L."/>
            <person name="Du X.Y."/>
            <person name="Qiu B.Y."/>
            <person name="Chen P.T."/>
            <person name="Zhang W."/>
            <person name="Slipinski A."/>
            <person name="Escalona H.E."/>
            <person name="Waterhouse R.M."/>
            <person name="Zwick A."/>
            <person name="Pang H."/>
        </authorList>
    </citation>
    <scope>NUCLEOTIDE SEQUENCE [LARGE SCALE GENOMIC DNA]</scope>
    <source>
        <strain evidence="2">SYSU2018</strain>
    </source>
</reference>
<dbReference type="AlphaFoldDB" id="A0ABD2MRL9"/>
<proteinExistence type="predicted"/>
<organism evidence="2 3">
    <name type="scientific">Cryptolaemus montrouzieri</name>
    <dbReference type="NCBI Taxonomy" id="559131"/>
    <lineage>
        <taxon>Eukaryota</taxon>
        <taxon>Metazoa</taxon>
        <taxon>Ecdysozoa</taxon>
        <taxon>Arthropoda</taxon>
        <taxon>Hexapoda</taxon>
        <taxon>Insecta</taxon>
        <taxon>Pterygota</taxon>
        <taxon>Neoptera</taxon>
        <taxon>Endopterygota</taxon>
        <taxon>Coleoptera</taxon>
        <taxon>Polyphaga</taxon>
        <taxon>Cucujiformia</taxon>
        <taxon>Coccinelloidea</taxon>
        <taxon>Coccinellidae</taxon>
        <taxon>Scymninae</taxon>
        <taxon>Scymnini</taxon>
        <taxon>Cryptolaemus</taxon>
    </lineage>
</organism>
<evidence type="ECO:0000256" key="1">
    <source>
        <dbReference type="SAM" id="MobiDB-lite"/>
    </source>
</evidence>
<feature type="compositionally biased region" description="Basic and acidic residues" evidence="1">
    <location>
        <begin position="83"/>
        <end position="92"/>
    </location>
</feature>
<dbReference type="Proteomes" id="UP001516400">
    <property type="component" value="Unassembled WGS sequence"/>
</dbReference>